<evidence type="ECO:0000313" key="6">
    <source>
        <dbReference type="Proteomes" id="UP000196649"/>
    </source>
</evidence>
<dbReference type="EMBL" id="MXAL01000002">
    <property type="protein sequence ID" value="OWF34032.1"/>
    <property type="molecule type" value="Genomic_DNA"/>
</dbReference>
<dbReference type="EC" id="3.1.21.3" evidence="5"/>
<dbReference type="Pfam" id="PF01420">
    <property type="entry name" value="Methylase_S"/>
    <property type="match status" value="1"/>
</dbReference>
<comment type="caution">
    <text evidence="5">The sequence shown here is derived from an EMBL/GenBank/DDBJ whole genome shotgun (WGS) entry which is preliminary data.</text>
</comment>
<dbReference type="PANTHER" id="PTHR30408:SF12">
    <property type="entry name" value="TYPE I RESTRICTION ENZYME MJAVIII SPECIFICITY SUBUNIT"/>
    <property type="match status" value="1"/>
</dbReference>
<keyword evidence="3" id="KW-0238">DNA-binding</keyword>
<feature type="domain" description="Type I restriction modification DNA specificity" evidence="4">
    <location>
        <begin position="238"/>
        <end position="394"/>
    </location>
</feature>
<sequence>MDKKMVPEVRFKGFTADWEQRKLDKILSESLSPGTNGLKSNKLSVKLWGKGVVKKPEIYKGSSSTKYYKRHSGQIIYGKLDFLHGAFGIIPAELNGYESTIDAPAFDVHGEFNSNFLLDIFVQKSFYLKKGIIANGSRKAKRINEETFLNMSVSLPKKREQDKVNELIKKTSDLITLQQRQLDLYKKLKKGLLQKLFPKNGEKVPEVRFTNFHDDWEQLPFSKIGTNFSYGLNVSSKEYDGKNKYIRITDIDDSNHKLIEKNLTSPNANLEDIKDYQLKENDLLFARTGASVGKSYLYDNNDGKVFFAGFLIRMEINNKFDKNFVFQNTLTDKYQQFVKITSQRSGQPGINAKEYASFKIFISKSLNEQKMIGKLCFRLNNLINLQQDKLEELKFLKKYLLQNMFI</sequence>
<protein>
    <submittedName>
        <fullName evidence="5">Type I site-specific deoxyribonuclease</fullName>
        <ecNumber evidence="5">3.1.21.3</ecNumber>
    </submittedName>
</protein>
<evidence type="ECO:0000256" key="1">
    <source>
        <dbReference type="ARBA" id="ARBA00010923"/>
    </source>
</evidence>
<dbReference type="CDD" id="cd17521">
    <property type="entry name" value="RMtype1_S_Sau13435ORF2165P_TRD2-CR2_like"/>
    <property type="match status" value="1"/>
</dbReference>
<dbReference type="RefSeq" id="WP_199800806.1">
    <property type="nucleotide sequence ID" value="NZ_LNUB01000033.1"/>
</dbReference>
<comment type="similarity">
    <text evidence="1">Belongs to the type-I restriction system S methylase family.</text>
</comment>
<dbReference type="SUPFAM" id="SSF116734">
    <property type="entry name" value="DNA methylase specificity domain"/>
    <property type="match status" value="2"/>
</dbReference>
<keyword evidence="5" id="KW-0378">Hydrolase</keyword>
<dbReference type="AlphaFoldDB" id="A0A210PC27"/>
<dbReference type="GO" id="GO:0009035">
    <property type="term" value="F:type I site-specific deoxyribonuclease activity"/>
    <property type="evidence" value="ECO:0007669"/>
    <property type="project" value="UniProtKB-EC"/>
</dbReference>
<gene>
    <name evidence="5" type="primary">hsdS</name>
    <name evidence="5" type="ORF">LKACC12383_00642</name>
</gene>
<organism evidence="5 6">
    <name type="scientific">Companilactobacillus kimchii</name>
    <dbReference type="NCBI Taxonomy" id="2801452"/>
    <lineage>
        <taxon>Bacteria</taxon>
        <taxon>Bacillati</taxon>
        <taxon>Bacillota</taxon>
        <taxon>Bacilli</taxon>
        <taxon>Lactobacillales</taxon>
        <taxon>Lactobacillaceae</taxon>
        <taxon>Companilactobacillus</taxon>
    </lineage>
</organism>
<proteinExistence type="inferred from homology"/>
<dbReference type="PANTHER" id="PTHR30408">
    <property type="entry name" value="TYPE-1 RESTRICTION ENZYME ECOKI SPECIFICITY PROTEIN"/>
    <property type="match status" value="1"/>
</dbReference>
<dbReference type="InterPro" id="IPR000055">
    <property type="entry name" value="Restrct_endonuc_typeI_TRD"/>
</dbReference>
<dbReference type="InterPro" id="IPR052021">
    <property type="entry name" value="Type-I_RS_S_subunit"/>
</dbReference>
<evidence type="ECO:0000259" key="4">
    <source>
        <dbReference type="Pfam" id="PF01420"/>
    </source>
</evidence>
<dbReference type="Gene3D" id="3.90.220.20">
    <property type="entry name" value="DNA methylase specificity domains"/>
    <property type="match status" value="2"/>
</dbReference>
<keyword evidence="2" id="KW-0680">Restriction system</keyword>
<name>A0A210PC27_9LACO</name>
<reference evidence="5 6" key="1">
    <citation type="submission" date="2017-03" db="EMBL/GenBank/DDBJ databases">
        <title>Genome sequence of Lactobacillus kimchii KACC 12383.</title>
        <authorList>
            <person name="Chun J."/>
        </authorList>
    </citation>
    <scope>NUCLEOTIDE SEQUENCE [LARGE SCALE GENOMIC DNA]</scope>
    <source>
        <strain evidence="5 6">KACC 12383</strain>
    </source>
</reference>
<dbReference type="GO" id="GO:0003677">
    <property type="term" value="F:DNA binding"/>
    <property type="evidence" value="ECO:0007669"/>
    <property type="project" value="UniProtKB-KW"/>
</dbReference>
<accession>A0A210PC27</accession>
<dbReference type="Proteomes" id="UP000196649">
    <property type="component" value="Unassembled WGS sequence"/>
</dbReference>
<evidence type="ECO:0000256" key="2">
    <source>
        <dbReference type="ARBA" id="ARBA00022747"/>
    </source>
</evidence>
<dbReference type="InterPro" id="IPR044946">
    <property type="entry name" value="Restrct_endonuc_typeI_TRD_sf"/>
</dbReference>
<dbReference type="GO" id="GO:0009307">
    <property type="term" value="P:DNA restriction-modification system"/>
    <property type="evidence" value="ECO:0007669"/>
    <property type="project" value="UniProtKB-KW"/>
</dbReference>
<evidence type="ECO:0000256" key="3">
    <source>
        <dbReference type="ARBA" id="ARBA00023125"/>
    </source>
</evidence>
<evidence type="ECO:0000313" key="5">
    <source>
        <dbReference type="EMBL" id="OWF34032.1"/>
    </source>
</evidence>